<protein>
    <submittedName>
        <fullName evidence="2">Uncharacterized protein</fullName>
    </submittedName>
</protein>
<evidence type="ECO:0000256" key="1">
    <source>
        <dbReference type="SAM" id="MobiDB-lite"/>
    </source>
</evidence>
<comment type="caution">
    <text evidence="2">The sequence shown here is derived from an EMBL/GenBank/DDBJ whole genome shotgun (WGS) entry which is preliminary data.</text>
</comment>
<name>A0AA39JS47_ARMTA</name>
<dbReference type="RefSeq" id="XP_060326218.1">
    <property type="nucleotide sequence ID" value="XM_060478049.1"/>
</dbReference>
<evidence type="ECO:0000313" key="3">
    <source>
        <dbReference type="Proteomes" id="UP001175211"/>
    </source>
</evidence>
<dbReference type="AlphaFoldDB" id="A0AA39JS47"/>
<dbReference type="Proteomes" id="UP001175211">
    <property type="component" value="Unassembled WGS sequence"/>
</dbReference>
<organism evidence="2 3">
    <name type="scientific">Armillaria tabescens</name>
    <name type="common">Ringless honey mushroom</name>
    <name type="synonym">Agaricus tabescens</name>
    <dbReference type="NCBI Taxonomy" id="1929756"/>
    <lineage>
        <taxon>Eukaryota</taxon>
        <taxon>Fungi</taxon>
        <taxon>Dikarya</taxon>
        <taxon>Basidiomycota</taxon>
        <taxon>Agaricomycotina</taxon>
        <taxon>Agaricomycetes</taxon>
        <taxon>Agaricomycetidae</taxon>
        <taxon>Agaricales</taxon>
        <taxon>Marasmiineae</taxon>
        <taxon>Physalacriaceae</taxon>
        <taxon>Desarmillaria</taxon>
    </lineage>
</organism>
<gene>
    <name evidence="2" type="ORF">EV420DRAFT_1647548</name>
</gene>
<feature type="compositionally biased region" description="Acidic residues" evidence="1">
    <location>
        <begin position="1"/>
        <end position="11"/>
    </location>
</feature>
<keyword evidence="3" id="KW-1185">Reference proteome</keyword>
<feature type="compositionally biased region" description="Polar residues" evidence="1">
    <location>
        <begin position="24"/>
        <end position="65"/>
    </location>
</feature>
<proteinExistence type="predicted"/>
<accession>A0AA39JS47</accession>
<dbReference type="EMBL" id="JAUEPS010000043">
    <property type="protein sequence ID" value="KAK0447803.1"/>
    <property type="molecule type" value="Genomic_DNA"/>
</dbReference>
<evidence type="ECO:0000313" key="2">
    <source>
        <dbReference type="EMBL" id="KAK0447803.1"/>
    </source>
</evidence>
<sequence length="187" mass="21254">MDTSDISDDTVPESHRPLFLGEYTTGSTGNPDAPHSTTEMPVPSDSDTVLQRQGMRTSMPTSQSSEMKKMWKERFRLVESKSKMMQKEESKYGIAKTRIDPSTGGTIVRPGTCPHATCLYLSTERGEETFMAYHGFPPCAPDPDEVPQLEEFDTYQHDWALMDAWHQANWLPPLEDREIPEFDLVKH</sequence>
<dbReference type="GeneID" id="85361597"/>
<reference evidence="2" key="1">
    <citation type="submission" date="2023-06" db="EMBL/GenBank/DDBJ databases">
        <authorList>
            <consortium name="Lawrence Berkeley National Laboratory"/>
            <person name="Ahrendt S."/>
            <person name="Sahu N."/>
            <person name="Indic B."/>
            <person name="Wong-Bajracharya J."/>
            <person name="Merenyi Z."/>
            <person name="Ke H.-M."/>
            <person name="Monk M."/>
            <person name="Kocsube S."/>
            <person name="Drula E."/>
            <person name="Lipzen A."/>
            <person name="Balint B."/>
            <person name="Henrissat B."/>
            <person name="Andreopoulos B."/>
            <person name="Martin F.M."/>
            <person name="Harder C.B."/>
            <person name="Rigling D."/>
            <person name="Ford K.L."/>
            <person name="Foster G.D."/>
            <person name="Pangilinan J."/>
            <person name="Papanicolaou A."/>
            <person name="Barry K."/>
            <person name="LaButti K."/>
            <person name="Viragh M."/>
            <person name="Koriabine M."/>
            <person name="Yan M."/>
            <person name="Riley R."/>
            <person name="Champramary S."/>
            <person name="Plett K.L."/>
            <person name="Tsai I.J."/>
            <person name="Slot J."/>
            <person name="Sipos G."/>
            <person name="Plett J."/>
            <person name="Nagy L.G."/>
            <person name="Grigoriev I.V."/>
        </authorList>
    </citation>
    <scope>NUCLEOTIDE SEQUENCE</scope>
    <source>
        <strain evidence="2">CCBAS 213</strain>
    </source>
</reference>
<feature type="region of interest" description="Disordered" evidence="1">
    <location>
        <begin position="1"/>
        <end position="68"/>
    </location>
</feature>